<evidence type="ECO:0000256" key="6">
    <source>
        <dbReference type="ARBA" id="ARBA00023136"/>
    </source>
</evidence>
<dbReference type="Gene3D" id="3.40.50.720">
    <property type="entry name" value="NAD(P)-binding Rossmann-like Domain"/>
    <property type="match status" value="1"/>
</dbReference>
<reference evidence="11 12" key="1">
    <citation type="journal article" date="2023" name="Arcadia Sci">
        <title>De novo assembly of a long-read Amblyomma americanum tick genome.</title>
        <authorList>
            <person name="Chou S."/>
            <person name="Poskanzer K.E."/>
            <person name="Rollins M."/>
            <person name="Thuy-Boun P.S."/>
        </authorList>
    </citation>
    <scope>NUCLEOTIDE SEQUENCE [LARGE SCALE GENOMIC DNA]</scope>
    <source>
        <strain evidence="11">F_SG_1</strain>
        <tissue evidence="11">Salivary glands</tissue>
    </source>
</reference>
<dbReference type="FunFam" id="3.40.50.720:FF:000143">
    <property type="entry name" value="Fatty acyl-CoA reductase"/>
    <property type="match status" value="1"/>
</dbReference>
<evidence type="ECO:0000256" key="9">
    <source>
        <dbReference type="SAM" id="MobiDB-lite"/>
    </source>
</evidence>
<comment type="caution">
    <text evidence="11">The sequence shown here is derived from an EMBL/GenBank/DDBJ whole genome shotgun (WGS) entry which is preliminary data.</text>
</comment>
<comment type="similarity">
    <text evidence="2 8">Belongs to the fatty acyl-CoA reductase family.</text>
</comment>
<dbReference type="GO" id="GO:0005777">
    <property type="term" value="C:peroxisome"/>
    <property type="evidence" value="ECO:0007669"/>
    <property type="project" value="TreeGrafter"/>
</dbReference>
<dbReference type="Pfam" id="PF07993">
    <property type="entry name" value="NAD_binding_4"/>
    <property type="match status" value="1"/>
</dbReference>
<keyword evidence="6" id="KW-0472">Membrane</keyword>
<feature type="region of interest" description="Disordered" evidence="9">
    <location>
        <begin position="1"/>
        <end position="31"/>
    </location>
</feature>
<dbReference type="InterPro" id="IPR026055">
    <property type="entry name" value="FAR"/>
</dbReference>
<dbReference type="GO" id="GO:0102965">
    <property type="term" value="F:alcohol-forming long-chain fatty acyl-CoA reductase activity"/>
    <property type="evidence" value="ECO:0007669"/>
    <property type="project" value="UniProtKB-EC"/>
</dbReference>
<dbReference type="EC" id="1.2.1.84" evidence="8"/>
<proteinExistence type="inferred from homology"/>
<evidence type="ECO:0000256" key="1">
    <source>
        <dbReference type="ARBA" id="ARBA00004141"/>
    </source>
</evidence>
<dbReference type="GO" id="GO:0016020">
    <property type="term" value="C:membrane"/>
    <property type="evidence" value="ECO:0007669"/>
    <property type="project" value="UniProtKB-SubCell"/>
</dbReference>
<sequence>MSVTACRSQSSMGSPGSEQRQKSLPTTLVTDGNGDSQVARFYQDRAVFLTGGTGFIGKVLLEKLLRSCPGLKRVYLLIRTKRGEEPQARLATILSSQVFERLKQEQPCALEKVRAMPGDITLPSLGLSMSDRATLIEEVSVVFHSAATIKFDEPLKVAIQLNVLGTRHVLDLCKRIPNLCAFVHVSTAYSNCEKRTEVHEVIYQPLVDTETVVAASQRPDDKCMSNADEFLFGLPNTYTLTKRLAESLLRDERGSTPVAIVRPSIVTASWREPFPGWIDNFAGCTGIIASAGTGLLPSMVGKKDCIGDFIPVDTVANTLICVAWHIAINRPDHVIVYHCTSGEFKSPTWGDLATAVQGAVLRYPLPYVARYPKVRDDEQRSMVQC</sequence>
<dbReference type="SUPFAM" id="SSF51735">
    <property type="entry name" value="NAD(P)-binding Rossmann-fold domains"/>
    <property type="match status" value="1"/>
</dbReference>
<dbReference type="AlphaFoldDB" id="A0AAQ4F001"/>
<evidence type="ECO:0000256" key="3">
    <source>
        <dbReference type="ARBA" id="ARBA00022516"/>
    </source>
</evidence>
<keyword evidence="4" id="KW-0812">Transmembrane</keyword>
<keyword evidence="5" id="KW-1133">Transmembrane helix</keyword>
<evidence type="ECO:0000256" key="4">
    <source>
        <dbReference type="ARBA" id="ARBA00022692"/>
    </source>
</evidence>
<dbReference type="Proteomes" id="UP001321473">
    <property type="component" value="Unassembled WGS sequence"/>
</dbReference>
<evidence type="ECO:0000256" key="2">
    <source>
        <dbReference type="ARBA" id="ARBA00005928"/>
    </source>
</evidence>
<dbReference type="PANTHER" id="PTHR11011">
    <property type="entry name" value="MALE STERILITY PROTEIN 2-RELATED"/>
    <property type="match status" value="1"/>
</dbReference>
<feature type="domain" description="Thioester reductase (TE)" evidence="10">
    <location>
        <begin position="49"/>
        <end position="318"/>
    </location>
</feature>
<keyword evidence="8" id="KW-0560">Oxidoreductase</keyword>
<evidence type="ECO:0000313" key="12">
    <source>
        <dbReference type="Proteomes" id="UP001321473"/>
    </source>
</evidence>
<evidence type="ECO:0000256" key="8">
    <source>
        <dbReference type="RuleBase" id="RU363097"/>
    </source>
</evidence>
<dbReference type="EMBL" id="JARKHS020009037">
    <property type="protein sequence ID" value="KAK8780281.1"/>
    <property type="molecule type" value="Genomic_DNA"/>
</dbReference>
<evidence type="ECO:0000313" key="11">
    <source>
        <dbReference type="EMBL" id="KAK8780281.1"/>
    </source>
</evidence>
<keyword evidence="3 8" id="KW-0444">Lipid biosynthesis</keyword>
<name>A0AAQ4F001_AMBAM</name>
<keyword evidence="12" id="KW-1185">Reference proteome</keyword>
<organism evidence="11 12">
    <name type="scientific">Amblyomma americanum</name>
    <name type="common">Lone star tick</name>
    <dbReference type="NCBI Taxonomy" id="6943"/>
    <lineage>
        <taxon>Eukaryota</taxon>
        <taxon>Metazoa</taxon>
        <taxon>Ecdysozoa</taxon>
        <taxon>Arthropoda</taxon>
        <taxon>Chelicerata</taxon>
        <taxon>Arachnida</taxon>
        <taxon>Acari</taxon>
        <taxon>Parasitiformes</taxon>
        <taxon>Ixodida</taxon>
        <taxon>Ixodoidea</taxon>
        <taxon>Ixodidae</taxon>
        <taxon>Amblyomminae</taxon>
        <taxon>Amblyomma</taxon>
    </lineage>
</organism>
<protein>
    <recommendedName>
        <fullName evidence="8">Fatty acyl-CoA reductase</fullName>
        <ecNumber evidence="8">1.2.1.84</ecNumber>
    </recommendedName>
</protein>
<keyword evidence="8" id="KW-0443">Lipid metabolism</keyword>
<dbReference type="InterPro" id="IPR013120">
    <property type="entry name" value="FAR_NAD-bd"/>
</dbReference>
<dbReference type="InterPro" id="IPR036291">
    <property type="entry name" value="NAD(P)-bd_dom_sf"/>
</dbReference>
<evidence type="ECO:0000256" key="5">
    <source>
        <dbReference type="ARBA" id="ARBA00022989"/>
    </source>
</evidence>
<gene>
    <name evidence="11" type="ORF">V5799_018382</name>
</gene>
<evidence type="ECO:0000256" key="7">
    <source>
        <dbReference type="ARBA" id="ARBA00052530"/>
    </source>
</evidence>
<dbReference type="CDD" id="cd05236">
    <property type="entry name" value="FAR-N_SDR_e"/>
    <property type="match status" value="1"/>
</dbReference>
<dbReference type="GO" id="GO:0080019">
    <property type="term" value="F:alcohol-forming very long-chain fatty acyl-CoA reductase activity"/>
    <property type="evidence" value="ECO:0007669"/>
    <property type="project" value="InterPro"/>
</dbReference>
<keyword evidence="8" id="KW-0521">NADP</keyword>
<comment type="subcellular location">
    <subcellularLocation>
        <location evidence="1">Membrane</location>
        <topology evidence="1">Multi-pass membrane protein</topology>
    </subcellularLocation>
</comment>
<evidence type="ECO:0000259" key="10">
    <source>
        <dbReference type="Pfam" id="PF07993"/>
    </source>
</evidence>
<comment type="function">
    <text evidence="8">Catalyzes the reduction of fatty acyl-CoA to fatty alcohols.</text>
</comment>
<comment type="catalytic activity">
    <reaction evidence="7 8">
        <text>a long-chain fatty acyl-CoA + 2 NADPH + 2 H(+) = a long-chain primary fatty alcohol + 2 NADP(+) + CoA</text>
        <dbReference type="Rhea" id="RHEA:52716"/>
        <dbReference type="ChEBI" id="CHEBI:15378"/>
        <dbReference type="ChEBI" id="CHEBI:57287"/>
        <dbReference type="ChEBI" id="CHEBI:57783"/>
        <dbReference type="ChEBI" id="CHEBI:58349"/>
        <dbReference type="ChEBI" id="CHEBI:77396"/>
        <dbReference type="ChEBI" id="CHEBI:83139"/>
        <dbReference type="EC" id="1.2.1.84"/>
    </reaction>
</comment>
<dbReference type="GO" id="GO:0035336">
    <property type="term" value="P:long-chain fatty-acyl-CoA metabolic process"/>
    <property type="evidence" value="ECO:0007669"/>
    <property type="project" value="TreeGrafter"/>
</dbReference>
<dbReference type="PANTHER" id="PTHR11011:SF116">
    <property type="entry name" value="FATTY ACYL-COA REDUCTASE CG5065-RELATED"/>
    <property type="match status" value="1"/>
</dbReference>
<accession>A0AAQ4F001</accession>